<dbReference type="AlphaFoldDB" id="A0A443ZYW5"/>
<sequence>MHGRMFTCCSLLGLLGLTAQAAADTPTRHEFTLDNGLQVVVAEDRRAPVVTTHLLVKVGSSHEHPGQSGLSHALEHLLFRGSSKAAPGEFSQIIERLGGSDNAYTTRDYTVYHQTLPNDRLAVAIELNADLLDGALLDEAEFLREIESVKAERRQHVEGDARALLYEQLQAIAYPASSYHTPVIGWMSDLERMSNDELKAWYRSRYVPNNATLIIVGDVRRDEVKNQVEHYFARIIRRDLPDAKRPLQSAAAGLRQVTVYNEFSTPKLFMAFNVPSYATTAHTANVDALRLIQAMLGRGMSARLNTRLVREQGLLANPSANYDPMARGDTLFEIEASVSAANPQPLAVLQKAVWAELHALIQTPPTPAELARAKALLLANKTYAQDSLSGRADEIAATLGSGLPLAQPDSDASRLARVTPEQIQYVAHTYFSAERLAVAYMQAKEAHDD</sequence>
<evidence type="ECO:0000259" key="7">
    <source>
        <dbReference type="Pfam" id="PF00675"/>
    </source>
</evidence>
<gene>
    <name evidence="9" type="ORF">DM813_02125</name>
</gene>
<dbReference type="PANTHER" id="PTHR43690">
    <property type="entry name" value="NARDILYSIN"/>
    <property type="match status" value="1"/>
</dbReference>
<dbReference type="Proteomes" id="UP000288983">
    <property type="component" value="Unassembled WGS sequence"/>
</dbReference>
<dbReference type="Gene3D" id="3.30.830.10">
    <property type="entry name" value="Metalloenzyme, LuxS/M16 peptidase-like"/>
    <property type="match status" value="2"/>
</dbReference>
<keyword evidence="3" id="KW-0378">Hydrolase</keyword>
<dbReference type="InterPro" id="IPR011249">
    <property type="entry name" value="Metalloenz_LuxS/M16"/>
</dbReference>
<dbReference type="Pfam" id="PF00675">
    <property type="entry name" value="Peptidase_M16"/>
    <property type="match status" value="1"/>
</dbReference>
<evidence type="ECO:0000313" key="9">
    <source>
        <dbReference type="EMBL" id="RWU26649.1"/>
    </source>
</evidence>
<evidence type="ECO:0000256" key="1">
    <source>
        <dbReference type="ARBA" id="ARBA00007261"/>
    </source>
</evidence>
<comment type="caution">
    <text evidence="9">The sequence shown here is derived from an EMBL/GenBank/DDBJ whole genome shotgun (WGS) entry which is preliminary data.</text>
</comment>
<keyword evidence="2" id="KW-0645">Protease</keyword>
<evidence type="ECO:0000256" key="6">
    <source>
        <dbReference type="SAM" id="SignalP"/>
    </source>
</evidence>
<keyword evidence="4" id="KW-0862">Zinc</keyword>
<dbReference type="OrthoDB" id="9811314at2"/>
<dbReference type="GO" id="GO:0046872">
    <property type="term" value="F:metal ion binding"/>
    <property type="evidence" value="ECO:0007669"/>
    <property type="project" value="InterPro"/>
</dbReference>
<keyword evidence="6" id="KW-0732">Signal</keyword>
<evidence type="ECO:0000256" key="3">
    <source>
        <dbReference type="ARBA" id="ARBA00022801"/>
    </source>
</evidence>
<dbReference type="PANTHER" id="PTHR43690:SF17">
    <property type="entry name" value="PROTEIN YHJJ"/>
    <property type="match status" value="1"/>
</dbReference>
<dbReference type="GO" id="GO:0008237">
    <property type="term" value="F:metallopeptidase activity"/>
    <property type="evidence" value="ECO:0007669"/>
    <property type="project" value="UniProtKB-KW"/>
</dbReference>
<feature type="chain" id="PRO_5019210275" evidence="6">
    <location>
        <begin position="22"/>
        <end position="449"/>
    </location>
</feature>
<name>A0A443ZYW5_9PSED</name>
<dbReference type="GO" id="GO:0006508">
    <property type="term" value="P:proteolysis"/>
    <property type="evidence" value="ECO:0007669"/>
    <property type="project" value="UniProtKB-KW"/>
</dbReference>
<evidence type="ECO:0000256" key="5">
    <source>
        <dbReference type="ARBA" id="ARBA00023049"/>
    </source>
</evidence>
<dbReference type="RefSeq" id="WP_128321778.1">
    <property type="nucleotide sequence ID" value="NZ_QJRG01000033.1"/>
</dbReference>
<dbReference type="InterPro" id="IPR011765">
    <property type="entry name" value="Pept_M16_N"/>
</dbReference>
<dbReference type="SUPFAM" id="SSF63411">
    <property type="entry name" value="LuxS/MPP-like metallohydrolase"/>
    <property type="match status" value="2"/>
</dbReference>
<keyword evidence="5" id="KW-0482">Metalloprotease</keyword>
<comment type="similarity">
    <text evidence="1">Belongs to the peptidase M16 family.</text>
</comment>
<protein>
    <submittedName>
        <fullName evidence="9">Peptidase M16</fullName>
    </submittedName>
</protein>
<reference evidence="9 10" key="1">
    <citation type="submission" date="2018-06" db="EMBL/GenBank/DDBJ databases">
        <title>Bacteria isolated from soil of Wuhan.</title>
        <authorList>
            <person name="Wei X."/>
            <person name="Chunhua H."/>
        </authorList>
    </citation>
    <scope>NUCLEOTIDE SEQUENCE [LARGE SCALE GENOMIC DNA]</scope>
    <source>
        <strain evidence="10">xwS2</strain>
    </source>
</reference>
<feature type="signal peptide" evidence="6">
    <location>
        <begin position="1"/>
        <end position="21"/>
    </location>
</feature>
<dbReference type="InterPro" id="IPR050626">
    <property type="entry name" value="Peptidase_M16"/>
</dbReference>
<dbReference type="Pfam" id="PF05193">
    <property type="entry name" value="Peptidase_M16_C"/>
    <property type="match status" value="1"/>
</dbReference>
<feature type="domain" description="Peptidase M16 C-terminal" evidence="8">
    <location>
        <begin position="193"/>
        <end position="377"/>
    </location>
</feature>
<evidence type="ECO:0000313" key="10">
    <source>
        <dbReference type="Proteomes" id="UP000288983"/>
    </source>
</evidence>
<dbReference type="EMBL" id="QJRG01000033">
    <property type="protein sequence ID" value="RWU26649.1"/>
    <property type="molecule type" value="Genomic_DNA"/>
</dbReference>
<feature type="domain" description="Peptidase M16 N-terminal" evidence="7">
    <location>
        <begin position="39"/>
        <end position="182"/>
    </location>
</feature>
<evidence type="ECO:0000259" key="8">
    <source>
        <dbReference type="Pfam" id="PF05193"/>
    </source>
</evidence>
<proteinExistence type="inferred from homology"/>
<evidence type="ECO:0000256" key="2">
    <source>
        <dbReference type="ARBA" id="ARBA00022670"/>
    </source>
</evidence>
<accession>A0A443ZYW5</accession>
<evidence type="ECO:0000256" key="4">
    <source>
        <dbReference type="ARBA" id="ARBA00022833"/>
    </source>
</evidence>
<dbReference type="InterPro" id="IPR007863">
    <property type="entry name" value="Peptidase_M16_C"/>
</dbReference>
<organism evidence="9 10">
    <name type="scientific">Pseudomonas alkylphenolica</name>
    <dbReference type="NCBI Taxonomy" id="237609"/>
    <lineage>
        <taxon>Bacteria</taxon>
        <taxon>Pseudomonadati</taxon>
        <taxon>Pseudomonadota</taxon>
        <taxon>Gammaproteobacteria</taxon>
        <taxon>Pseudomonadales</taxon>
        <taxon>Pseudomonadaceae</taxon>
        <taxon>Pseudomonas</taxon>
    </lineage>
</organism>